<dbReference type="InterPro" id="IPR011793">
    <property type="entry name" value="YbdK"/>
</dbReference>
<dbReference type="EMBL" id="JAUCGQ010000001">
    <property type="protein sequence ID" value="MDM7854984.1"/>
    <property type="molecule type" value="Genomic_DNA"/>
</dbReference>
<dbReference type="EC" id="6.3.2.2" evidence="5"/>
<dbReference type="PANTHER" id="PTHR36510:SF1">
    <property type="entry name" value="GLUTAMATE--CYSTEINE LIGASE 2-RELATED"/>
    <property type="match status" value="1"/>
</dbReference>
<comment type="catalytic activity">
    <reaction evidence="4 5">
        <text>L-cysteine + L-glutamate + ATP = gamma-L-glutamyl-L-cysteine + ADP + phosphate + H(+)</text>
        <dbReference type="Rhea" id="RHEA:13285"/>
        <dbReference type="ChEBI" id="CHEBI:15378"/>
        <dbReference type="ChEBI" id="CHEBI:29985"/>
        <dbReference type="ChEBI" id="CHEBI:30616"/>
        <dbReference type="ChEBI" id="CHEBI:35235"/>
        <dbReference type="ChEBI" id="CHEBI:43474"/>
        <dbReference type="ChEBI" id="CHEBI:58173"/>
        <dbReference type="ChEBI" id="CHEBI:456216"/>
        <dbReference type="EC" id="6.3.2.2"/>
    </reaction>
</comment>
<evidence type="ECO:0000256" key="2">
    <source>
        <dbReference type="ARBA" id="ARBA00022741"/>
    </source>
</evidence>
<sequence>MRTLGVEEEFLLVTPEGEPQAVAHAVLRAAARDAAAVEPDEPDEPGGALEKEFKQEQVEVSTHPRESLADLLDEVRAGRALADEYAQRAGARVAALGTAPQAVESTVLADRRAHRIRAEFGQTAREQLTCGCHVHVSVEDDEEGVRVLDHLRSWTPVLLALSANSPWWQGSRTGYASYRSQVWGRWPSAGPTSPFGDAAGYRALVDDLLSTGAVLDRGMLYFDARLSDRYPTVEVRVADVCLDATDAVLQAALVRGLAETATRADAVPAQPPRVELVRAANWRAARSGLAGDLVSPVAWQPRPAADVIGELVDHVRDALADAGDLDWVERQVEQVLSRGNGALEQLTWRDEGADDAEVVRRAVDRTHAAG</sequence>
<comment type="function">
    <text evidence="5">ATP-dependent carboxylate-amine ligase which exhibits weak glutamate--cysteine ligase activity.</text>
</comment>
<dbReference type="RefSeq" id="WP_289454799.1">
    <property type="nucleotide sequence ID" value="NZ_JAUCGQ010000001.1"/>
</dbReference>
<organism evidence="6 7">
    <name type="scientific">Cellulomonas alba</name>
    <dbReference type="NCBI Taxonomy" id="3053467"/>
    <lineage>
        <taxon>Bacteria</taxon>
        <taxon>Bacillati</taxon>
        <taxon>Actinomycetota</taxon>
        <taxon>Actinomycetes</taxon>
        <taxon>Micrococcales</taxon>
        <taxon>Cellulomonadaceae</taxon>
        <taxon>Cellulomonas</taxon>
    </lineage>
</organism>
<evidence type="ECO:0000256" key="3">
    <source>
        <dbReference type="ARBA" id="ARBA00022840"/>
    </source>
</evidence>
<dbReference type="NCBIfam" id="TIGR02050">
    <property type="entry name" value="gshA_cyan_rel"/>
    <property type="match status" value="1"/>
</dbReference>
<dbReference type="Proteomes" id="UP001529338">
    <property type="component" value="Unassembled WGS sequence"/>
</dbReference>
<comment type="similarity">
    <text evidence="5">Belongs to the glutamate--cysteine ligase type 2 family. YbdK subfamily.</text>
</comment>
<proteinExistence type="inferred from homology"/>
<gene>
    <name evidence="6" type="ORF">QRT04_08575</name>
</gene>
<keyword evidence="3 5" id="KW-0067">ATP-binding</keyword>
<reference evidence="6 7" key="1">
    <citation type="submission" date="2023-06" db="EMBL/GenBank/DDBJ databases">
        <title>Cellulomonas sp. MW4 Whole genome sequence.</title>
        <authorList>
            <person name="Park S."/>
        </authorList>
    </citation>
    <scope>NUCLEOTIDE SEQUENCE [LARGE SCALE GENOMIC DNA]</scope>
    <source>
        <strain evidence="6 7">MW4</strain>
    </source>
</reference>
<dbReference type="HAMAP" id="MF_01609">
    <property type="entry name" value="Glu_cys_ligase_2"/>
    <property type="match status" value="1"/>
</dbReference>
<keyword evidence="7" id="KW-1185">Reference proteome</keyword>
<evidence type="ECO:0000313" key="7">
    <source>
        <dbReference type="Proteomes" id="UP001529338"/>
    </source>
</evidence>
<keyword evidence="1 5" id="KW-0436">Ligase</keyword>
<dbReference type="InterPro" id="IPR050141">
    <property type="entry name" value="GCL_type2/YbdK_subfam"/>
</dbReference>
<dbReference type="Gene3D" id="3.30.590.20">
    <property type="match status" value="1"/>
</dbReference>
<dbReference type="NCBIfam" id="NF010041">
    <property type="entry name" value="PRK13517.1-1"/>
    <property type="match status" value="1"/>
</dbReference>
<dbReference type="Pfam" id="PF04107">
    <property type="entry name" value="GCS2"/>
    <property type="match status" value="1"/>
</dbReference>
<name>A0ABT7SHH7_9CELL</name>
<dbReference type="SUPFAM" id="SSF55931">
    <property type="entry name" value="Glutamine synthetase/guanido kinase"/>
    <property type="match status" value="1"/>
</dbReference>
<dbReference type="InterPro" id="IPR014746">
    <property type="entry name" value="Gln_synth/guanido_kin_cat_dom"/>
</dbReference>
<accession>A0ABT7SHH7</accession>
<evidence type="ECO:0000256" key="1">
    <source>
        <dbReference type="ARBA" id="ARBA00022598"/>
    </source>
</evidence>
<dbReference type="PANTHER" id="PTHR36510">
    <property type="entry name" value="GLUTAMATE--CYSTEINE LIGASE 2-RELATED"/>
    <property type="match status" value="1"/>
</dbReference>
<evidence type="ECO:0000256" key="4">
    <source>
        <dbReference type="ARBA" id="ARBA00048819"/>
    </source>
</evidence>
<protein>
    <recommendedName>
        <fullName evidence="5">Putative glutamate--cysteine ligase 2</fullName>
        <ecNumber evidence="5">6.3.2.2</ecNumber>
    </recommendedName>
    <alternativeName>
        <fullName evidence="5">Gamma-glutamylcysteine synthetase 2</fullName>
        <shortName evidence="5">GCS 2</shortName>
        <shortName evidence="5">Gamma-GCS 2</shortName>
    </alternativeName>
</protein>
<evidence type="ECO:0000313" key="6">
    <source>
        <dbReference type="EMBL" id="MDM7854984.1"/>
    </source>
</evidence>
<evidence type="ECO:0000256" key="5">
    <source>
        <dbReference type="HAMAP-Rule" id="MF_01609"/>
    </source>
</evidence>
<dbReference type="GO" id="GO:0004357">
    <property type="term" value="F:glutamate-cysteine ligase activity"/>
    <property type="evidence" value="ECO:0007669"/>
    <property type="project" value="UniProtKB-EC"/>
</dbReference>
<dbReference type="InterPro" id="IPR006336">
    <property type="entry name" value="GCS2"/>
</dbReference>
<keyword evidence="2 5" id="KW-0547">Nucleotide-binding</keyword>
<comment type="caution">
    <text evidence="6">The sequence shown here is derived from an EMBL/GenBank/DDBJ whole genome shotgun (WGS) entry which is preliminary data.</text>
</comment>